<evidence type="ECO:0000256" key="2">
    <source>
        <dbReference type="ARBA" id="ARBA00009045"/>
    </source>
</evidence>
<evidence type="ECO:0000256" key="1">
    <source>
        <dbReference type="ARBA" id="ARBA00004141"/>
    </source>
</evidence>
<feature type="transmembrane region" description="Helical" evidence="7">
    <location>
        <begin position="76"/>
        <end position="96"/>
    </location>
</feature>
<dbReference type="InterPro" id="IPR035952">
    <property type="entry name" value="Rhomboid-like_sf"/>
</dbReference>
<keyword evidence="4" id="KW-0378">Hydrolase</keyword>
<keyword evidence="6 7" id="KW-0472">Membrane</keyword>
<keyword evidence="10" id="KW-1185">Reference proteome</keyword>
<dbReference type="GO" id="GO:0016020">
    <property type="term" value="C:membrane"/>
    <property type="evidence" value="ECO:0007669"/>
    <property type="project" value="UniProtKB-SubCell"/>
</dbReference>
<feature type="domain" description="Peptidase S54 rhomboid" evidence="8">
    <location>
        <begin position="41"/>
        <end position="192"/>
    </location>
</feature>
<dbReference type="PANTHER" id="PTHR43731:SF14">
    <property type="entry name" value="PRESENILIN-ASSOCIATED RHOMBOID-LIKE PROTEIN, MITOCHONDRIAL"/>
    <property type="match status" value="1"/>
</dbReference>
<comment type="subcellular location">
    <subcellularLocation>
        <location evidence="1">Membrane</location>
        <topology evidence="1">Multi-pass membrane protein</topology>
    </subcellularLocation>
</comment>
<reference evidence="9 10" key="2">
    <citation type="journal article" date="2012" name="Stand. Genomic Sci.">
        <title>Complete genome sequence of the aquatic bacterium Runella slithyformis type strain (LSU 4(T)).</title>
        <authorList>
            <person name="Copeland A."/>
            <person name="Zhang X."/>
            <person name="Misra M."/>
            <person name="Lapidus A."/>
            <person name="Nolan M."/>
            <person name="Lucas S."/>
            <person name="Deshpande S."/>
            <person name="Cheng J.F."/>
            <person name="Tapia R."/>
            <person name="Goodwin L.A."/>
            <person name="Pitluck S."/>
            <person name="Liolios K."/>
            <person name="Pagani I."/>
            <person name="Ivanova N."/>
            <person name="Mikhailova N."/>
            <person name="Pati A."/>
            <person name="Chen A."/>
            <person name="Palaniappan K."/>
            <person name="Land M."/>
            <person name="Hauser L."/>
            <person name="Pan C."/>
            <person name="Jeffries C.D."/>
            <person name="Detter J.C."/>
            <person name="Brambilla E.M."/>
            <person name="Rohde M."/>
            <person name="Djao O.D."/>
            <person name="Goker M."/>
            <person name="Sikorski J."/>
            <person name="Tindall B.J."/>
            <person name="Woyke T."/>
            <person name="Bristow J."/>
            <person name="Eisen J.A."/>
            <person name="Markowitz V."/>
            <person name="Hugenholtz P."/>
            <person name="Kyrpides N.C."/>
            <person name="Klenk H.P."/>
            <person name="Mavromatis K."/>
        </authorList>
    </citation>
    <scope>NUCLEOTIDE SEQUENCE [LARGE SCALE GENOMIC DNA]</scope>
    <source>
        <strain evidence="10">ATCC 29530 / DSM 19594 / LMG 11500 / NCIMB 11436 / LSU 4</strain>
    </source>
</reference>
<evidence type="ECO:0000256" key="4">
    <source>
        <dbReference type="ARBA" id="ARBA00022801"/>
    </source>
</evidence>
<evidence type="ECO:0000313" key="9">
    <source>
        <dbReference type="EMBL" id="AEI48644.1"/>
    </source>
</evidence>
<evidence type="ECO:0000256" key="7">
    <source>
        <dbReference type="SAM" id="Phobius"/>
    </source>
</evidence>
<dbReference type="AlphaFoldDB" id="A0A7U4E5Y7"/>
<feature type="transmembrane region" description="Helical" evidence="7">
    <location>
        <begin position="177"/>
        <end position="199"/>
    </location>
</feature>
<evidence type="ECO:0000259" key="8">
    <source>
        <dbReference type="Pfam" id="PF01694"/>
    </source>
</evidence>
<dbReference type="GO" id="GO:0004252">
    <property type="term" value="F:serine-type endopeptidase activity"/>
    <property type="evidence" value="ECO:0007669"/>
    <property type="project" value="InterPro"/>
</dbReference>
<name>A0A7U4E5Y7_RUNSL</name>
<dbReference type="SUPFAM" id="SSF144091">
    <property type="entry name" value="Rhomboid-like"/>
    <property type="match status" value="1"/>
</dbReference>
<protein>
    <submittedName>
        <fullName evidence="9">Rhomboid family protein</fullName>
    </submittedName>
</protein>
<accession>A0A7U4E5Y7</accession>
<evidence type="ECO:0000313" key="10">
    <source>
        <dbReference type="Proteomes" id="UP000000493"/>
    </source>
</evidence>
<dbReference type="Gene3D" id="1.20.1540.10">
    <property type="entry name" value="Rhomboid-like"/>
    <property type="match status" value="1"/>
</dbReference>
<dbReference type="Pfam" id="PF01694">
    <property type="entry name" value="Rhomboid"/>
    <property type="match status" value="1"/>
</dbReference>
<feature type="transmembrane region" description="Helical" evidence="7">
    <location>
        <begin position="116"/>
        <end position="134"/>
    </location>
</feature>
<dbReference type="InterPro" id="IPR050925">
    <property type="entry name" value="Rhomboid_protease_S54"/>
</dbReference>
<feature type="transmembrane region" description="Helical" evidence="7">
    <location>
        <begin position="141"/>
        <end position="162"/>
    </location>
</feature>
<sequence>MSISLTLILILITAGISWYGFQNPSLIDKWVMNPARVSSRHEYYRFITSGFIHADFGHLIFNMFSLYFFGEAMEMFLGGIFGPTGTFYYLALYLLGIVVSDIPTFLKHRKSSSYNSLGASGGVSALLFAFILLAPLQKVCLYFAICIPGFLFGALYMFYSFYESRKMGGRINHDAHLYGAIFGILFMALLFPASVPNFFEQISTWRLF</sequence>
<evidence type="ECO:0000256" key="5">
    <source>
        <dbReference type="ARBA" id="ARBA00022989"/>
    </source>
</evidence>
<keyword evidence="5 7" id="KW-1133">Transmembrane helix</keyword>
<comment type="similarity">
    <text evidence="2">Belongs to the peptidase S54 family.</text>
</comment>
<evidence type="ECO:0000256" key="6">
    <source>
        <dbReference type="ARBA" id="ARBA00023136"/>
    </source>
</evidence>
<dbReference type="PANTHER" id="PTHR43731">
    <property type="entry name" value="RHOMBOID PROTEASE"/>
    <property type="match status" value="1"/>
</dbReference>
<dbReference type="InterPro" id="IPR022764">
    <property type="entry name" value="Peptidase_S54_rhomboid_dom"/>
</dbReference>
<feature type="transmembrane region" description="Helical" evidence="7">
    <location>
        <begin position="46"/>
        <end position="69"/>
    </location>
</feature>
<gene>
    <name evidence="9" type="ordered locus">Runsl_2232</name>
</gene>
<keyword evidence="3 7" id="KW-0812">Transmembrane</keyword>
<dbReference type="KEGG" id="rsi:Runsl_2232"/>
<dbReference type="EMBL" id="CP002859">
    <property type="protein sequence ID" value="AEI48644.1"/>
    <property type="molecule type" value="Genomic_DNA"/>
</dbReference>
<reference evidence="10" key="1">
    <citation type="submission" date="2011-06" db="EMBL/GenBank/DDBJ databases">
        <title>The complete genome of chromosome of Runella slithyformis DSM 19594.</title>
        <authorList>
            <consortium name="US DOE Joint Genome Institute (JGI-PGF)"/>
            <person name="Lucas S."/>
            <person name="Han J."/>
            <person name="Lapidus A."/>
            <person name="Bruce D."/>
            <person name="Goodwin L."/>
            <person name="Pitluck S."/>
            <person name="Peters L."/>
            <person name="Kyrpides N."/>
            <person name="Mavromatis K."/>
            <person name="Ivanova N."/>
            <person name="Ovchinnikova G."/>
            <person name="Zhang X."/>
            <person name="Misra M."/>
            <person name="Detter J.C."/>
            <person name="Tapia R."/>
            <person name="Han C."/>
            <person name="Land M."/>
            <person name="Hauser L."/>
            <person name="Markowitz V."/>
            <person name="Cheng J.-F."/>
            <person name="Hugenholtz P."/>
            <person name="Woyke T."/>
            <person name="Wu D."/>
            <person name="Tindall B."/>
            <person name="Faehrich R."/>
            <person name="Brambilla E."/>
            <person name="Klenk H.-P."/>
            <person name="Eisen J.A."/>
        </authorList>
    </citation>
    <scope>NUCLEOTIDE SEQUENCE [LARGE SCALE GENOMIC DNA]</scope>
    <source>
        <strain evidence="10">ATCC 29530 / DSM 19594 / LMG 11500 / NCIMB 11436 / LSU 4</strain>
    </source>
</reference>
<dbReference type="Proteomes" id="UP000000493">
    <property type="component" value="Chromosome"/>
</dbReference>
<proteinExistence type="inferred from homology"/>
<organism evidence="9 10">
    <name type="scientific">Runella slithyformis (strain ATCC 29530 / DSM 19594 / LMG 11500 / NCIMB 11436 / LSU 4)</name>
    <dbReference type="NCBI Taxonomy" id="761193"/>
    <lineage>
        <taxon>Bacteria</taxon>
        <taxon>Pseudomonadati</taxon>
        <taxon>Bacteroidota</taxon>
        <taxon>Cytophagia</taxon>
        <taxon>Cytophagales</taxon>
        <taxon>Spirosomataceae</taxon>
        <taxon>Runella</taxon>
    </lineage>
</organism>
<evidence type="ECO:0000256" key="3">
    <source>
        <dbReference type="ARBA" id="ARBA00022692"/>
    </source>
</evidence>